<gene>
    <name evidence="4" type="ORF">ALP92_05115</name>
</gene>
<dbReference type="InterPro" id="IPR007560">
    <property type="entry name" value="Restrct_endonuc_IV_Mrr"/>
</dbReference>
<evidence type="ECO:0000259" key="2">
    <source>
        <dbReference type="Pfam" id="PF04471"/>
    </source>
</evidence>
<comment type="caution">
    <text evidence="4">The sequence shown here is derived from an EMBL/GenBank/DDBJ whole genome shotgun (WGS) entry which is preliminary data.</text>
</comment>
<dbReference type="EMBL" id="RBRQ01000135">
    <property type="protein sequence ID" value="RMR11009.1"/>
    <property type="molecule type" value="Genomic_DNA"/>
</dbReference>
<evidence type="ECO:0000256" key="1">
    <source>
        <dbReference type="SAM" id="MobiDB-lite"/>
    </source>
</evidence>
<evidence type="ECO:0000313" key="4">
    <source>
        <dbReference type="EMBL" id="RMR11009.1"/>
    </source>
</evidence>
<dbReference type="AlphaFoldDB" id="A0A3M4S7V6"/>
<feature type="domain" description="Restriction endonuclease type IV Mrr" evidence="2">
    <location>
        <begin position="55"/>
        <end position="120"/>
    </location>
</feature>
<dbReference type="GO" id="GO:0003677">
    <property type="term" value="F:DNA binding"/>
    <property type="evidence" value="ECO:0007669"/>
    <property type="project" value="InterPro"/>
</dbReference>
<protein>
    <recommendedName>
        <fullName evidence="6">Restriction endonuclease</fullName>
    </recommendedName>
</protein>
<dbReference type="Pfam" id="PF04471">
    <property type="entry name" value="Mrr_cat"/>
    <property type="match status" value="1"/>
</dbReference>
<accession>A0A3M4S7V6</accession>
<feature type="region of interest" description="Disordered" evidence="1">
    <location>
        <begin position="744"/>
        <end position="767"/>
    </location>
</feature>
<dbReference type="Pfam" id="PF20395">
    <property type="entry name" value="CTD3"/>
    <property type="match status" value="1"/>
</dbReference>
<organism evidence="4 5">
    <name type="scientific">Pseudomonas syringae pv. primulae</name>
    <dbReference type="NCBI Taxonomy" id="251707"/>
    <lineage>
        <taxon>Bacteria</taxon>
        <taxon>Pseudomonadati</taxon>
        <taxon>Pseudomonadota</taxon>
        <taxon>Gammaproteobacteria</taxon>
        <taxon>Pseudomonadales</taxon>
        <taxon>Pseudomonadaceae</taxon>
        <taxon>Pseudomonas</taxon>
    </lineage>
</organism>
<dbReference type="GO" id="GO:0004519">
    <property type="term" value="F:endonuclease activity"/>
    <property type="evidence" value="ECO:0007669"/>
    <property type="project" value="InterPro"/>
</dbReference>
<feature type="domain" description="ABC-three component systems C-terminal" evidence="3">
    <location>
        <begin position="596"/>
        <end position="740"/>
    </location>
</feature>
<reference evidence="4 5" key="1">
    <citation type="submission" date="2018-08" db="EMBL/GenBank/DDBJ databases">
        <title>Recombination of ecologically and evolutionarily significant loci maintains genetic cohesion in the Pseudomonas syringae species complex.</title>
        <authorList>
            <person name="Dillon M."/>
            <person name="Thakur S."/>
            <person name="Almeida R.N.D."/>
            <person name="Weir B.S."/>
            <person name="Guttman D.S."/>
        </authorList>
    </citation>
    <scope>NUCLEOTIDE SEQUENCE [LARGE SCALE GENOMIC DNA]</scope>
    <source>
        <strain evidence="4 5">ICMP 8670</strain>
    </source>
</reference>
<evidence type="ECO:0008006" key="6">
    <source>
        <dbReference type="Google" id="ProtNLM"/>
    </source>
</evidence>
<evidence type="ECO:0000313" key="5">
    <source>
        <dbReference type="Proteomes" id="UP000276615"/>
    </source>
</evidence>
<sequence length="811" mass="90910">MRPHFRCGRVNARSKILTTVYAQFCSDEDDSTLRQANKDTPDLFAFDCGQLPFERMGDAHFELLLADLYAARARDGTEDWYDKARRLNDGADQGRDVILFEDSSPVGVIQCKRYNGIVSLAMVIQEICKFFLYATIKPGIASAPGEPFCYFVAVSDRAAGKLFEFMEAKGRKRFEGLRAEFEEKALAARKASATLRKHAALKNLTKEQLCDLVWTRIDDLHTCLHKKDDLSRMVRAYPDIKSTYFRLESDATKIVGELRSFLQSCNLIVGDEEAELISEIRTEYIKLKLGRHHRFNIALLQGQELLPFMNGMLQPKAGTLYNNFGSPPVLLTAGAAAATPADWQELNELVDGYDSQAVVFVGCGDVSGTQLLDWKSSDEMIWIDPLWDPAPLQRYRAGWCWVKDPTQEIFNCYVLVENETGETNYGHADVSLRLAFEDLVLWPTLGNDFTNPISNAKSQLRRIMASQKEDRSKRPNLVLASLNVTSLEKVLTSVSDHYGQRTQSTIGMAIANSNCVHACAAELYSATGIFPAIDAEFTTRPTPITVNPPGRVMRRSSSGALTFILDWTAELTLLSVQAHRLVDDRVTADIAPVALEFHELFDRYPPYPGYLAAVKNELDLLNTLVQGTGLPDYSGFTYRTRFGVRVGEHFPLAKLSSAGECVMRTVQALSYLNVPVSSQWSYAPELQGHIRYDNPEHGEVSIMAWSNNSYHVRQMEADLFDWARKPIVHPNLIVFAQGRGNVGDRKPSHGRYDFTTSSPAPRGSITEPAIGRNVYMFSLSEIESVYDDPTAPSPERFMEGIFERKGKLDAQ</sequence>
<dbReference type="Proteomes" id="UP000276615">
    <property type="component" value="Unassembled WGS sequence"/>
</dbReference>
<dbReference type="InterPro" id="IPR046870">
    <property type="entry name" value="ABC-3C_CTD3"/>
</dbReference>
<dbReference type="GO" id="GO:0009307">
    <property type="term" value="P:DNA restriction-modification system"/>
    <property type="evidence" value="ECO:0007669"/>
    <property type="project" value="InterPro"/>
</dbReference>
<evidence type="ECO:0000259" key="3">
    <source>
        <dbReference type="Pfam" id="PF20395"/>
    </source>
</evidence>
<name>A0A3M4S7V6_9PSED</name>
<proteinExistence type="predicted"/>